<dbReference type="EMBL" id="JAVHJL010000008">
    <property type="protein sequence ID" value="KAK6498477.1"/>
    <property type="molecule type" value="Genomic_DNA"/>
</dbReference>
<organism evidence="3 4">
    <name type="scientific">Arthrobotrys musiformis</name>
    <dbReference type="NCBI Taxonomy" id="47236"/>
    <lineage>
        <taxon>Eukaryota</taxon>
        <taxon>Fungi</taxon>
        <taxon>Dikarya</taxon>
        <taxon>Ascomycota</taxon>
        <taxon>Pezizomycotina</taxon>
        <taxon>Orbiliomycetes</taxon>
        <taxon>Orbiliales</taxon>
        <taxon>Orbiliaceae</taxon>
        <taxon>Arthrobotrys</taxon>
    </lineage>
</organism>
<feature type="compositionally biased region" description="Low complexity" evidence="1">
    <location>
        <begin position="172"/>
        <end position="183"/>
    </location>
</feature>
<comment type="caution">
    <text evidence="3">The sequence shown here is derived from an EMBL/GenBank/DDBJ whole genome shotgun (WGS) entry which is preliminary data.</text>
</comment>
<evidence type="ECO:0000313" key="3">
    <source>
        <dbReference type="EMBL" id="KAK6498477.1"/>
    </source>
</evidence>
<feature type="chain" id="PRO_5043552887" evidence="2">
    <location>
        <begin position="24"/>
        <end position="481"/>
    </location>
</feature>
<sequence length="481" mass="52974">MYNPISKQYGFWLLILSLPGALTAPLDHRDSSPNPAAIPPVVGPTGTDIELASTEDFWSGEFPCHEETDGLTGTISRGAEYVSHPANDYEKETYNLSDKVDYRGQFAMQPAIDSGFYDDENEDSTTPDPEGEPYTKPPPQEEEVAIPLPPPPSESTLPHKIQKRSAGEETETTTPKTAQTPTAINTTVENHKAKMSSTTATPNNTAETNTPPSPTDDSPATNPTSNIEPPRLISDRGFKKSQSLLAVSWHMECDDFETAERKHLAGLSSVDVYTENFWVLVRERGKTVSKGIFYDRRNMCYQLCACVIMIQEPPSKIPKFTCHPPISEVQGRSRQEMKMRNDAADFCLGLFDCKCMARMTLRKSPRKGTKLERPLRRLKEEKAADKALGAGGNRAGFGRQDGLPRDGGPWEGDWTKKHSAYPYERPGELQYLAPGAKEPYYLSGPDNSPQPWSGGFSPNFGSLGSVMSKRSETGGDNAQSA</sequence>
<reference evidence="3 4" key="1">
    <citation type="submission" date="2023-08" db="EMBL/GenBank/DDBJ databases">
        <authorList>
            <person name="Palmer J.M."/>
        </authorList>
    </citation>
    <scope>NUCLEOTIDE SEQUENCE [LARGE SCALE GENOMIC DNA]</scope>
    <source>
        <strain evidence="3 4">TWF481</strain>
    </source>
</reference>
<feature type="signal peptide" evidence="2">
    <location>
        <begin position="1"/>
        <end position="23"/>
    </location>
</feature>
<evidence type="ECO:0000256" key="1">
    <source>
        <dbReference type="SAM" id="MobiDB-lite"/>
    </source>
</evidence>
<feature type="region of interest" description="Disordered" evidence="1">
    <location>
        <begin position="113"/>
        <end position="236"/>
    </location>
</feature>
<feature type="region of interest" description="Disordered" evidence="1">
    <location>
        <begin position="437"/>
        <end position="481"/>
    </location>
</feature>
<feature type="compositionally biased region" description="Acidic residues" evidence="1">
    <location>
        <begin position="116"/>
        <end position="131"/>
    </location>
</feature>
<dbReference type="AlphaFoldDB" id="A0AAV9VYB5"/>
<name>A0AAV9VYB5_9PEZI</name>
<feature type="compositionally biased region" description="Low complexity" evidence="1">
    <location>
        <begin position="196"/>
        <end position="225"/>
    </location>
</feature>
<protein>
    <submittedName>
        <fullName evidence="3">Uncharacterized protein</fullName>
    </submittedName>
</protein>
<feature type="region of interest" description="Disordered" evidence="1">
    <location>
        <begin position="386"/>
        <end position="413"/>
    </location>
</feature>
<proteinExistence type="predicted"/>
<dbReference type="Proteomes" id="UP001370758">
    <property type="component" value="Unassembled WGS sequence"/>
</dbReference>
<gene>
    <name evidence="3" type="ORF">TWF481_011068</name>
</gene>
<accession>A0AAV9VYB5</accession>
<keyword evidence="2" id="KW-0732">Signal</keyword>
<evidence type="ECO:0000256" key="2">
    <source>
        <dbReference type="SAM" id="SignalP"/>
    </source>
</evidence>
<evidence type="ECO:0000313" key="4">
    <source>
        <dbReference type="Proteomes" id="UP001370758"/>
    </source>
</evidence>
<keyword evidence="4" id="KW-1185">Reference proteome</keyword>